<dbReference type="SUPFAM" id="SSF52283">
    <property type="entry name" value="Formate/glycerate dehydrogenase catalytic domain-like"/>
    <property type="match status" value="1"/>
</dbReference>
<name>A0ABU8Q2K8_9SPHN</name>
<feature type="domain" description="D-isomer specific 2-hydroxyacid dehydrogenase NAD-binding" evidence="6">
    <location>
        <begin position="107"/>
        <end position="287"/>
    </location>
</feature>
<dbReference type="Pfam" id="PF02826">
    <property type="entry name" value="2-Hacid_dh_C"/>
    <property type="match status" value="1"/>
</dbReference>
<dbReference type="InterPro" id="IPR006140">
    <property type="entry name" value="D-isomer_DH_NAD-bd"/>
</dbReference>
<keyword evidence="8" id="KW-1185">Reference proteome</keyword>
<comment type="caution">
    <text evidence="7">The sequence shown here is derived from an EMBL/GenBank/DDBJ whole genome shotgun (WGS) entry which is preliminary data.</text>
</comment>
<proteinExistence type="inferred from homology"/>
<sequence length="321" mass="34844">MQKIVFLDRETIAPDVTMRPPALEHEWIEHPHTPPGLVRDRLAGATIAITNKVSLDADTLAQLPDLRMIAIAATGTDNVDLDYCSAHGIVVSNIRGYATATVPEHCFALILALRRSLIGYREAVRDGRWQQSGNFCFFDYPIANLQGQTIGIIGEGALGQAVGHLAEAFGMQVLYAAHKGRNDMGDPFTPFDEVLARSDVLTLHCPLIEATRNLLSDREFGLMQRHPIVINTARGGLIDEQALVRAITEGLIAGAGIDVCAVEPPPADHPYMALLDRPNFILTPHIAWAGHQAIQYLADQVIDNIEAYEAGAPANLVSSPP</sequence>
<dbReference type="RefSeq" id="WP_132884593.1">
    <property type="nucleotide sequence ID" value="NZ_JBBGZA010000001.1"/>
</dbReference>
<dbReference type="Gene3D" id="3.40.50.720">
    <property type="entry name" value="NAD(P)-binding Rossmann-like Domain"/>
    <property type="match status" value="2"/>
</dbReference>
<reference evidence="7 8" key="1">
    <citation type="submission" date="2023-12" db="EMBL/GenBank/DDBJ databases">
        <title>Gut-associated functions are favored during microbiome assembly across C. elegans life.</title>
        <authorList>
            <person name="Zimmermann J."/>
        </authorList>
    </citation>
    <scope>NUCLEOTIDE SEQUENCE [LARGE SCALE GENOMIC DNA]</scope>
    <source>
        <strain evidence="7 8">JUb134</strain>
    </source>
</reference>
<dbReference type="InterPro" id="IPR050418">
    <property type="entry name" value="D-iso_2-hydroxyacid_DH_PdxB"/>
</dbReference>
<accession>A0ABU8Q2K8</accession>
<evidence type="ECO:0000313" key="8">
    <source>
        <dbReference type="Proteomes" id="UP001380365"/>
    </source>
</evidence>
<feature type="domain" description="D-isomer specific 2-hydroxyacid dehydrogenase catalytic" evidence="5">
    <location>
        <begin position="39"/>
        <end position="317"/>
    </location>
</feature>
<organism evidence="7 8">
    <name type="scientific">Sphingomonas molluscorum</name>
    <dbReference type="NCBI Taxonomy" id="418184"/>
    <lineage>
        <taxon>Bacteria</taxon>
        <taxon>Pseudomonadati</taxon>
        <taxon>Pseudomonadota</taxon>
        <taxon>Alphaproteobacteria</taxon>
        <taxon>Sphingomonadales</taxon>
        <taxon>Sphingomonadaceae</taxon>
        <taxon>Sphingomonas</taxon>
    </lineage>
</organism>
<gene>
    <name evidence="7" type="ORF">WH159_04120</name>
</gene>
<evidence type="ECO:0000259" key="6">
    <source>
        <dbReference type="Pfam" id="PF02826"/>
    </source>
</evidence>
<dbReference type="PANTHER" id="PTHR43761:SF1">
    <property type="entry name" value="D-ISOMER SPECIFIC 2-HYDROXYACID DEHYDROGENASE CATALYTIC DOMAIN-CONTAINING PROTEIN-RELATED"/>
    <property type="match status" value="1"/>
</dbReference>
<evidence type="ECO:0000256" key="2">
    <source>
        <dbReference type="ARBA" id="ARBA00023002"/>
    </source>
</evidence>
<keyword evidence="3" id="KW-0520">NAD</keyword>
<dbReference type="Proteomes" id="UP001380365">
    <property type="component" value="Unassembled WGS sequence"/>
</dbReference>
<dbReference type="InterPro" id="IPR006139">
    <property type="entry name" value="D-isomer_2_OHA_DH_cat_dom"/>
</dbReference>
<evidence type="ECO:0000256" key="1">
    <source>
        <dbReference type="ARBA" id="ARBA00005854"/>
    </source>
</evidence>
<dbReference type="EMBL" id="JBBGZA010000001">
    <property type="protein sequence ID" value="MEJ5093720.1"/>
    <property type="molecule type" value="Genomic_DNA"/>
</dbReference>
<evidence type="ECO:0000313" key="7">
    <source>
        <dbReference type="EMBL" id="MEJ5093720.1"/>
    </source>
</evidence>
<evidence type="ECO:0000256" key="4">
    <source>
        <dbReference type="RuleBase" id="RU003719"/>
    </source>
</evidence>
<keyword evidence="2 4" id="KW-0560">Oxidoreductase</keyword>
<evidence type="ECO:0000256" key="3">
    <source>
        <dbReference type="ARBA" id="ARBA00023027"/>
    </source>
</evidence>
<dbReference type="CDD" id="cd12162">
    <property type="entry name" value="2-Hacid_dh_4"/>
    <property type="match status" value="1"/>
</dbReference>
<dbReference type="PROSITE" id="PS00670">
    <property type="entry name" value="D_2_HYDROXYACID_DH_2"/>
    <property type="match status" value="1"/>
</dbReference>
<dbReference type="Pfam" id="PF00389">
    <property type="entry name" value="2-Hacid_dh"/>
    <property type="match status" value="1"/>
</dbReference>
<dbReference type="PANTHER" id="PTHR43761">
    <property type="entry name" value="D-ISOMER SPECIFIC 2-HYDROXYACID DEHYDROGENASE FAMILY PROTEIN (AFU_ORTHOLOGUE AFUA_1G13630)"/>
    <property type="match status" value="1"/>
</dbReference>
<evidence type="ECO:0000259" key="5">
    <source>
        <dbReference type="Pfam" id="PF00389"/>
    </source>
</evidence>
<dbReference type="InterPro" id="IPR036291">
    <property type="entry name" value="NAD(P)-bd_dom_sf"/>
</dbReference>
<dbReference type="SUPFAM" id="SSF51735">
    <property type="entry name" value="NAD(P)-binding Rossmann-fold domains"/>
    <property type="match status" value="1"/>
</dbReference>
<comment type="similarity">
    <text evidence="1 4">Belongs to the D-isomer specific 2-hydroxyacid dehydrogenase family.</text>
</comment>
<dbReference type="InterPro" id="IPR029753">
    <property type="entry name" value="D-isomer_DH_CS"/>
</dbReference>
<protein>
    <submittedName>
        <fullName evidence="7">D-2-hydroxyacid dehydrogenase</fullName>
    </submittedName>
</protein>